<sequence>MVQGSSKGLQKKATSARHSVAQPKKGQRAIPPKKKAAIKHASIQRSLSAKINKSIENQMVAAASAGKLTIMKNSADPQKASKS</sequence>
<keyword evidence="3" id="KW-1185">Reference proteome</keyword>
<reference evidence="2 3" key="1">
    <citation type="journal article" date="2016" name="Mol. Biol. Evol.">
        <title>Comparative Genomics of Early-Diverging Mushroom-Forming Fungi Provides Insights into the Origins of Lignocellulose Decay Capabilities.</title>
        <authorList>
            <person name="Nagy L.G."/>
            <person name="Riley R."/>
            <person name="Tritt A."/>
            <person name="Adam C."/>
            <person name="Daum C."/>
            <person name="Floudas D."/>
            <person name="Sun H."/>
            <person name="Yadav J.S."/>
            <person name="Pangilinan J."/>
            <person name="Larsson K.H."/>
            <person name="Matsuura K."/>
            <person name="Barry K."/>
            <person name="Labutti K."/>
            <person name="Kuo R."/>
            <person name="Ohm R.A."/>
            <person name="Bhattacharya S.S."/>
            <person name="Shirouzu T."/>
            <person name="Yoshinaga Y."/>
            <person name="Martin F.M."/>
            <person name="Grigoriev I.V."/>
            <person name="Hibbett D.S."/>
        </authorList>
    </citation>
    <scope>NUCLEOTIDE SEQUENCE [LARGE SCALE GENOMIC DNA]</scope>
    <source>
        <strain evidence="2 3">HHB9708</strain>
    </source>
</reference>
<dbReference type="Proteomes" id="UP000076722">
    <property type="component" value="Unassembled WGS sequence"/>
</dbReference>
<feature type="compositionally biased region" description="Polar residues" evidence="1">
    <location>
        <begin position="1"/>
        <end position="17"/>
    </location>
</feature>
<dbReference type="EMBL" id="KV419408">
    <property type="protein sequence ID" value="KZS93194.1"/>
    <property type="molecule type" value="Genomic_DNA"/>
</dbReference>
<organism evidence="2 3">
    <name type="scientific">Sistotremastrum niveocremeum HHB9708</name>
    <dbReference type="NCBI Taxonomy" id="1314777"/>
    <lineage>
        <taxon>Eukaryota</taxon>
        <taxon>Fungi</taxon>
        <taxon>Dikarya</taxon>
        <taxon>Basidiomycota</taxon>
        <taxon>Agaricomycotina</taxon>
        <taxon>Agaricomycetes</taxon>
        <taxon>Sistotremastrales</taxon>
        <taxon>Sistotremastraceae</taxon>
        <taxon>Sertulicium</taxon>
        <taxon>Sertulicium niveocremeum</taxon>
    </lineage>
</organism>
<dbReference type="Pfam" id="PF09495">
    <property type="entry name" value="DUF2462"/>
    <property type="match status" value="1"/>
</dbReference>
<evidence type="ECO:0000256" key="1">
    <source>
        <dbReference type="SAM" id="MobiDB-lite"/>
    </source>
</evidence>
<dbReference type="InterPro" id="IPR019034">
    <property type="entry name" value="UPF0390"/>
</dbReference>
<accession>A0A164UFX5</accession>
<proteinExistence type="predicted"/>
<feature type="compositionally biased region" description="Basic residues" evidence="1">
    <location>
        <begin position="25"/>
        <end position="36"/>
    </location>
</feature>
<evidence type="ECO:0000313" key="3">
    <source>
        <dbReference type="Proteomes" id="UP000076722"/>
    </source>
</evidence>
<dbReference type="STRING" id="1314777.A0A164UFX5"/>
<evidence type="ECO:0000313" key="2">
    <source>
        <dbReference type="EMBL" id="KZS93194.1"/>
    </source>
</evidence>
<feature type="region of interest" description="Disordered" evidence="1">
    <location>
        <begin position="1"/>
        <end position="36"/>
    </location>
</feature>
<protein>
    <submittedName>
        <fullName evidence="2">Uncharacterized protein</fullName>
    </submittedName>
</protein>
<gene>
    <name evidence="2" type="ORF">SISNIDRAFT_486110</name>
</gene>
<name>A0A164UFX5_9AGAM</name>
<dbReference type="OrthoDB" id="5239630at2759"/>
<dbReference type="AlphaFoldDB" id="A0A164UFX5"/>